<dbReference type="GO" id="GO:0003677">
    <property type="term" value="F:DNA binding"/>
    <property type="evidence" value="ECO:0007669"/>
    <property type="project" value="InterPro"/>
</dbReference>
<feature type="domain" description="DUF6596" evidence="8">
    <location>
        <begin position="208"/>
        <end position="308"/>
    </location>
</feature>
<keyword evidence="2" id="KW-0805">Transcription regulation</keyword>
<dbReference type="InterPro" id="IPR013249">
    <property type="entry name" value="RNA_pol_sigma70_r4_t2"/>
</dbReference>
<protein>
    <submittedName>
        <fullName evidence="9">RNA polymerase subunit sigma-24</fullName>
    </submittedName>
</protein>
<dbReference type="SUPFAM" id="SSF88946">
    <property type="entry name" value="Sigma2 domain of RNA polymerase sigma factors"/>
    <property type="match status" value="1"/>
</dbReference>
<organism evidence="9 10">
    <name type="scientific">Amycolatopsis antarctica</name>
    <dbReference type="NCBI Taxonomy" id="1854586"/>
    <lineage>
        <taxon>Bacteria</taxon>
        <taxon>Bacillati</taxon>
        <taxon>Actinomycetota</taxon>
        <taxon>Actinomycetes</taxon>
        <taxon>Pseudonocardiales</taxon>
        <taxon>Pseudonocardiaceae</taxon>
        <taxon>Amycolatopsis</taxon>
    </lineage>
</organism>
<dbReference type="SUPFAM" id="SSF88659">
    <property type="entry name" value="Sigma3 and sigma4 domains of RNA polymerase sigma factors"/>
    <property type="match status" value="1"/>
</dbReference>
<reference evidence="9 10" key="1">
    <citation type="submission" date="2017-07" db="EMBL/GenBank/DDBJ databases">
        <title>Amycolatopsis antarcticus sp. nov., isolated from the surface of an Antarcticus brown macroalga.</title>
        <authorList>
            <person name="Wang J."/>
            <person name="Leiva S."/>
            <person name="Huang J."/>
            <person name="Huang Y."/>
        </authorList>
    </citation>
    <scope>NUCLEOTIDE SEQUENCE [LARGE SCALE GENOMIC DNA]</scope>
    <source>
        <strain evidence="9 10">AU-G6</strain>
    </source>
</reference>
<feature type="domain" description="RNA polymerase sigma-70 region 2" evidence="6">
    <location>
        <begin position="35"/>
        <end position="100"/>
    </location>
</feature>
<dbReference type="Pfam" id="PF20239">
    <property type="entry name" value="DUF6596"/>
    <property type="match status" value="1"/>
</dbReference>
<evidence type="ECO:0000256" key="5">
    <source>
        <dbReference type="SAM" id="MobiDB-lite"/>
    </source>
</evidence>
<accession>A0A263D664</accession>
<evidence type="ECO:0000313" key="9">
    <source>
        <dbReference type="EMBL" id="OZM72895.1"/>
    </source>
</evidence>
<dbReference type="AlphaFoldDB" id="A0A263D664"/>
<evidence type="ECO:0000259" key="7">
    <source>
        <dbReference type="Pfam" id="PF08281"/>
    </source>
</evidence>
<dbReference type="EMBL" id="NKYE01000006">
    <property type="protein sequence ID" value="OZM72895.1"/>
    <property type="molecule type" value="Genomic_DNA"/>
</dbReference>
<dbReference type="GO" id="GO:0016987">
    <property type="term" value="F:sigma factor activity"/>
    <property type="evidence" value="ECO:0007669"/>
    <property type="project" value="UniProtKB-KW"/>
</dbReference>
<dbReference type="Proteomes" id="UP000242444">
    <property type="component" value="Unassembled WGS sequence"/>
</dbReference>
<dbReference type="OrthoDB" id="9780299at2"/>
<keyword evidence="4" id="KW-0804">Transcription</keyword>
<dbReference type="Gene3D" id="1.10.10.10">
    <property type="entry name" value="Winged helix-like DNA-binding domain superfamily/Winged helix DNA-binding domain"/>
    <property type="match status" value="1"/>
</dbReference>
<comment type="caution">
    <text evidence="9">The sequence shown here is derived from an EMBL/GenBank/DDBJ whole genome shotgun (WGS) entry which is preliminary data.</text>
</comment>
<feature type="region of interest" description="Disordered" evidence="5">
    <location>
        <begin position="1"/>
        <end position="26"/>
    </location>
</feature>
<dbReference type="InterPro" id="IPR046531">
    <property type="entry name" value="DUF6596"/>
</dbReference>
<proteinExistence type="inferred from homology"/>
<dbReference type="GO" id="GO:0006352">
    <property type="term" value="P:DNA-templated transcription initiation"/>
    <property type="evidence" value="ECO:0007669"/>
    <property type="project" value="InterPro"/>
</dbReference>
<dbReference type="InterPro" id="IPR007627">
    <property type="entry name" value="RNA_pol_sigma70_r2"/>
</dbReference>
<dbReference type="PANTHER" id="PTHR47756:SF2">
    <property type="entry name" value="BLL6612 PROTEIN"/>
    <property type="match status" value="1"/>
</dbReference>
<dbReference type="Pfam" id="PF08281">
    <property type="entry name" value="Sigma70_r4_2"/>
    <property type="match status" value="1"/>
</dbReference>
<name>A0A263D664_9PSEU</name>
<dbReference type="InParanoid" id="A0A263D664"/>
<dbReference type="Gene3D" id="1.10.1740.10">
    <property type="match status" value="1"/>
</dbReference>
<comment type="similarity">
    <text evidence="1">Belongs to the sigma-70 factor family. ECF subfamily.</text>
</comment>
<evidence type="ECO:0000313" key="10">
    <source>
        <dbReference type="Proteomes" id="UP000242444"/>
    </source>
</evidence>
<evidence type="ECO:0000256" key="2">
    <source>
        <dbReference type="ARBA" id="ARBA00023015"/>
    </source>
</evidence>
<feature type="region of interest" description="Disordered" evidence="5">
    <location>
        <begin position="440"/>
        <end position="462"/>
    </location>
</feature>
<dbReference type="PANTHER" id="PTHR47756">
    <property type="entry name" value="BLL6612 PROTEIN-RELATED"/>
    <property type="match status" value="1"/>
</dbReference>
<dbReference type="InterPro" id="IPR013325">
    <property type="entry name" value="RNA_pol_sigma_r2"/>
</dbReference>
<sequence length="462" mass="49718">MGSVAEVRPGPSRRFRHADVSTYGGPGGPAPVEDLLRELAPRVLTAVVRRYGHFDSAEDAVQEALLAASSQWPEEGVPENPRGWLITVAARRLTDLLRTDGARRRREDAVASFAPAGESRARLSDSRPAADSDDTLTLLFFCCHPSLTPATQVALTLRAVGGLGTGEIARAFLVPETTMAQRISRAKQTIRKAGADFGPPPPGELDERIDATLHVLYLIFNEGYTATAGSDLQRADLTSEAIRLTRELHRLLPGRGEVSGLLALMLLTDARRAARSRPDGALVPLADQDRSLWDAGAIEEGVTLITGALRTTVLGPYQLQAAIAAVHSEAEHADETDWRQILALYTVLSRVSDNPMVTLNQAVVVAMVHGPEAGLASLEPLDHDARTARSHRLSAVRGHLLDMVGDRAGATAAYRLAARSTTSEPERHYLESRIRRLDDTGQDRCAWHEPPGSAAGGAGPDR</sequence>
<evidence type="ECO:0000259" key="6">
    <source>
        <dbReference type="Pfam" id="PF04542"/>
    </source>
</evidence>
<evidence type="ECO:0000256" key="4">
    <source>
        <dbReference type="ARBA" id="ARBA00023163"/>
    </source>
</evidence>
<keyword evidence="10" id="KW-1185">Reference proteome</keyword>
<feature type="domain" description="RNA polymerase sigma factor 70 region 4 type 2" evidence="7">
    <location>
        <begin position="142"/>
        <end position="189"/>
    </location>
</feature>
<evidence type="ECO:0000256" key="1">
    <source>
        <dbReference type="ARBA" id="ARBA00010641"/>
    </source>
</evidence>
<evidence type="ECO:0000259" key="8">
    <source>
        <dbReference type="Pfam" id="PF20239"/>
    </source>
</evidence>
<keyword evidence="3" id="KW-0731">Sigma factor</keyword>
<dbReference type="Pfam" id="PF04542">
    <property type="entry name" value="Sigma70_r2"/>
    <property type="match status" value="1"/>
</dbReference>
<dbReference type="InterPro" id="IPR013324">
    <property type="entry name" value="RNA_pol_sigma_r3/r4-like"/>
</dbReference>
<gene>
    <name evidence="9" type="ORF">CFN78_11575</name>
</gene>
<dbReference type="InterPro" id="IPR036388">
    <property type="entry name" value="WH-like_DNA-bd_sf"/>
</dbReference>
<evidence type="ECO:0000256" key="3">
    <source>
        <dbReference type="ARBA" id="ARBA00023082"/>
    </source>
</evidence>